<dbReference type="EMBL" id="ACIL03000014">
    <property type="protein sequence ID" value="ESL02614.1"/>
    <property type="molecule type" value="Genomic_DNA"/>
</dbReference>
<comment type="caution">
    <text evidence="2">The sequence shown here is derived from an EMBL/GenBank/DDBJ whole genome shotgun (WGS) entry which is preliminary data.</text>
</comment>
<name>V2XKE5_9FIRM</name>
<sequence>MAFLPGRFQPAEVAPDDGFVAAIVPVNSAEHFTAVTTDNNLCKAVVAAVTALFTIFALVLTTLLRTSVYRRN</sequence>
<dbReference type="AlphaFoldDB" id="V2XKE5"/>
<feature type="transmembrane region" description="Helical" evidence="1">
    <location>
        <begin position="44"/>
        <end position="64"/>
    </location>
</feature>
<keyword evidence="1" id="KW-0472">Membrane</keyword>
<protein>
    <submittedName>
        <fullName evidence="2">Uncharacterized protein</fullName>
    </submittedName>
</protein>
<evidence type="ECO:0000313" key="2">
    <source>
        <dbReference type="EMBL" id="ESL02614.1"/>
    </source>
</evidence>
<organism evidence="2 3">
    <name type="scientific">Catonella morbi ATCC 51271</name>
    <dbReference type="NCBI Taxonomy" id="592026"/>
    <lineage>
        <taxon>Bacteria</taxon>
        <taxon>Bacillati</taxon>
        <taxon>Bacillota</taxon>
        <taxon>Clostridia</taxon>
        <taxon>Lachnospirales</taxon>
        <taxon>Lachnospiraceae</taxon>
        <taxon>Catonella</taxon>
    </lineage>
</organism>
<keyword evidence="1" id="KW-1133">Transmembrane helix</keyword>
<gene>
    <name evidence="2" type="ORF">GCWU0000282_002206</name>
</gene>
<accession>V2XKE5</accession>
<evidence type="ECO:0000256" key="1">
    <source>
        <dbReference type="SAM" id="Phobius"/>
    </source>
</evidence>
<dbReference type="HOGENOM" id="CLU_2714978_0_0_9"/>
<proteinExistence type="predicted"/>
<keyword evidence="3" id="KW-1185">Reference proteome</keyword>
<evidence type="ECO:0000313" key="3">
    <source>
        <dbReference type="Proteomes" id="UP000018227"/>
    </source>
</evidence>
<dbReference type="Proteomes" id="UP000018227">
    <property type="component" value="Unassembled WGS sequence"/>
</dbReference>
<keyword evidence="1" id="KW-0812">Transmembrane</keyword>
<reference evidence="2 3" key="1">
    <citation type="submission" date="2013-06" db="EMBL/GenBank/DDBJ databases">
        <authorList>
            <person name="Weinstock G."/>
            <person name="Sodergren E."/>
            <person name="Clifton S."/>
            <person name="Fulton L."/>
            <person name="Fulton B."/>
            <person name="Courtney L."/>
            <person name="Fronick C."/>
            <person name="Harrison M."/>
            <person name="Strong C."/>
            <person name="Farmer C."/>
            <person name="Delahaunty K."/>
            <person name="Markovic C."/>
            <person name="Hall O."/>
            <person name="Minx P."/>
            <person name="Tomlinson C."/>
            <person name="Mitreva M."/>
            <person name="Nelson J."/>
            <person name="Hou S."/>
            <person name="Wollam A."/>
            <person name="Pepin K.H."/>
            <person name="Johnson M."/>
            <person name="Bhonagiri V."/>
            <person name="Nash W.E."/>
            <person name="Warren W."/>
            <person name="Chinwalla A."/>
            <person name="Mardis E.R."/>
            <person name="Wilson R.K."/>
        </authorList>
    </citation>
    <scope>NUCLEOTIDE SEQUENCE [LARGE SCALE GENOMIC DNA]</scope>
    <source>
        <strain evidence="2 3">ATCC 51271</strain>
    </source>
</reference>
<dbReference type="STRING" id="592026.GCWU0000282_002206"/>